<dbReference type="CDD" id="cd02968">
    <property type="entry name" value="SCO"/>
    <property type="match status" value="1"/>
</dbReference>
<evidence type="ECO:0000256" key="1">
    <source>
        <dbReference type="ARBA" id="ARBA00010996"/>
    </source>
</evidence>
<proteinExistence type="inferred from homology"/>
<dbReference type="SUPFAM" id="SSF52833">
    <property type="entry name" value="Thioredoxin-like"/>
    <property type="match status" value="1"/>
</dbReference>
<reference evidence="4 5" key="1">
    <citation type="submission" date="2023-08" db="EMBL/GenBank/DDBJ databases">
        <title>Comparative genomics and taxonomic characterization of three novel marine species of genus Marivirga.</title>
        <authorList>
            <person name="Muhammad N."/>
            <person name="Kim S.-G."/>
        </authorList>
    </citation>
    <scope>NUCLEOTIDE SEQUENCE [LARGE SCALE GENOMIC DNA]</scope>
    <source>
        <strain evidence="4 5">BDSF4-3</strain>
    </source>
</reference>
<dbReference type="PANTHER" id="PTHR12151">
    <property type="entry name" value="ELECTRON TRANSPORT PROTIN SCO1/SENC FAMILY MEMBER"/>
    <property type="match status" value="1"/>
</dbReference>
<evidence type="ECO:0000313" key="5">
    <source>
        <dbReference type="Proteomes" id="UP001230496"/>
    </source>
</evidence>
<evidence type="ECO:0000313" key="4">
    <source>
        <dbReference type="EMBL" id="WMN12492.1"/>
    </source>
</evidence>
<comment type="similarity">
    <text evidence="1">Belongs to the SCO1/2 family.</text>
</comment>
<dbReference type="KEGG" id="msaa:QYS49_33740"/>
<sequence>MKTLMILLATVLFFACDNVEKPESNDEDKGITSKEEFNDLSIFNITSEWTTQHNKQIEFKDLQGSVLAVVMVYTSCQTACPRLAADMRNIEKQVAEKGKENVKYVLVSIDPENDTPERLTQYGKEYQLEGDQWLFLRGTEETVREFANVVAVKYKQISPIDFSHSNIISVFDAEGVMQHQQEGLGVNNKETIEQIIELSN</sequence>
<dbReference type="GO" id="GO:0046872">
    <property type="term" value="F:metal ion binding"/>
    <property type="evidence" value="ECO:0007669"/>
    <property type="project" value="UniProtKB-KW"/>
</dbReference>
<feature type="binding site" evidence="2">
    <location>
        <position position="164"/>
    </location>
    <ligand>
        <name>Cu cation</name>
        <dbReference type="ChEBI" id="CHEBI:23378"/>
    </ligand>
</feature>
<keyword evidence="2" id="KW-0186">Copper</keyword>
<feature type="binding site" evidence="2">
    <location>
        <position position="80"/>
    </location>
    <ligand>
        <name>Cu cation</name>
        <dbReference type="ChEBI" id="CHEBI:23378"/>
    </ligand>
</feature>
<dbReference type="Pfam" id="PF02630">
    <property type="entry name" value="SCO1-SenC"/>
    <property type="match status" value="1"/>
</dbReference>
<feature type="disulfide bond" description="Redox-active" evidence="3">
    <location>
        <begin position="76"/>
        <end position="80"/>
    </location>
</feature>
<protein>
    <submittedName>
        <fullName evidence="4">SCO family protein</fullName>
    </submittedName>
</protein>
<feature type="binding site" evidence="2">
    <location>
        <position position="76"/>
    </location>
    <ligand>
        <name>Cu cation</name>
        <dbReference type="ChEBI" id="CHEBI:23378"/>
    </ligand>
</feature>
<dbReference type="EMBL" id="CP129971">
    <property type="protein sequence ID" value="WMN12492.1"/>
    <property type="molecule type" value="Genomic_DNA"/>
</dbReference>
<keyword evidence="3" id="KW-1015">Disulfide bond</keyword>
<dbReference type="Gene3D" id="3.40.30.10">
    <property type="entry name" value="Glutaredoxin"/>
    <property type="match status" value="1"/>
</dbReference>
<dbReference type="AlphaFoldDB" id="A0AA51NC52"/>
<evidence type="ECO:0000256" key="2">
    <source>
        <dbReference type="PIRSR" id="PIRSR603782-1"/>
    </source>
</evidence>
<keyword evidence="2" id="KW-0479">Metal-binding</keyword>
<evidence type="ECO:0000256" key="3">
    <source>
        <dbReference type="PIRSR" id="PIRSR603782-2"/>
    </source>
</evidence>
<dbReference type="InterPro" id="IPR036249">
    <property type="entry name" value="Thioredoxin-like_sf"/>
</dbReference>
<dbReference type="RefSeq" id="WP_308350639.1">
    <property type="nucleotide sequence ID" value="NZ_CP129971.1"/>
</dbReference>
<organism evidence="4 5">
    <name type="scientific">Marivirga salinarum</name>
    <dbReference type="NCBI Taxonomy" id="3059078"/>
    <lineage>
        <taxon>Bacteria</taxon>
        <taxon>Pseudomonadati</taxon>
        <taxon>Bacteroidota</taxon>
        <taxon>Cytophagia</taxon>
        <taxon>Cytophagales</taxon>
        <taxon>Marivirgaceae</taxon>
        <taxon>Marivirga</taxon>
    </lineage>
</organism>
<gene>
    <name evidence="4" type="ORF">QYS49_33740</name>
</gene>
<name>A0AA51NC52_9BACT</name>
<dbReference type="Proteomes" id="UP001230496">
    <property type="component" value="Chromosome"/>
</dbReference>
<accession>A0AA51NC52</accession>
<keyword evidence="5" id="KW-1185">Reference proteome</keyword>
<dbReference type="InterPro" id="IPR003782">
    <property type="entry name" value="SCO1/SenC"/>
</dbReference>
<dbReference type="PANTHER" id="PTHR12151:SF25">
    <property type="entry name" value="LINALOOL DEHYDRATASE_ISOMERASE DOMAIN-CONTAINING PROTEIN"/>
    <property type="match status" value="1"/>
</dbReference>
<dbReference type="PROSITE" id="PS51257">
    <property type="entry name" value="PROKAR_LIPOPROTEIN"/>
    <property type="match status" value="1"/>
</dbReference>